<feature type="transmembrane region" description="Helical" evidence="1">
    <location>
        <begin position="185"/>
        <end position="208"/>
    </location>
</feature>
<proteinExistence type="predicted"/>
<evidence type="ECO:0000313" key="4">
    <source>
        <dbReference type="Proteomes" id="UP000316184"/>
    </source>
</evidence>
<sequence>MEGNRPRRTLLVLLIILLSTMLSGCLHVRAAMTISGEDKVSGEVLVATETPDGKVPFDLRPPPDLADRVHVTPYKEGTRVGANLSFNDLSYEEVEQLATAMSPSDSRFSLKMHRSGSLVIFEGEADLTPLADTDSGIEVKLSAPGQITTTNGEESAGTVTWLLEPGEVTQPSATFQFMTGTGMDWVGWALLVCGVAVVTAGLIGGLALRNHLRTRPGAKL</sequence>
<comment type="caution">
    <text evidence="3">The sequence shown here is derived from an EMBL/GenBank/DDBJ whole genome shotgun (WGS) entry which is preliminary data.</text>
</comment>
<keyword evidence="1" id="KW-0812">Transmembrane</keyword>
<accession>A0A561U440</accession>
<organism evidence="3 4">
    <name type="scientific">Saccharopolyspora dendranthemae</name>
    <dbReference type="NCBI Taxonomy" id="1181886"/>
    <lineage>
        <taxon>Bacteria</taxon>
        <taxon>Bacillati</taxon>
        <taxon>Actinomycetota</taxon>
        <taxon>Actinomycetes</taxon>
        <taxon>Pseudonocardiales</taxon>
        <taxon>Pseudonocardiaceae</taxon>
        <taxon>Saccharopolyspora</taxon>
    </lineage>
</organism>
<reference evidence="3 4" key="1">
    <citation type="submission" date="2019-06" db="EMBL/GenBank/DDBJ databases">
        <title>Sequencing the genomes of 1000 actinobacteria strains.</title>
        <authorList>
            <person name="Klenk H.-P."/>
        </authorList>
    </citation>
    <scope>NUCLEOTIDE SEQUENCE [LARGE SCALE GENOMIC DNA]</scope>
    <source>
        <strain evidence="3 4">DSM 46699</strain>
    </source>
</reference>
<dbReference type="InterPro" id="IPR053807">
    <property type="entry name" value="LppM"/>
</dbReference>
<dbReference type="EMBL" id="VIWX01000004">
    <property type="protein sequence ID" value="TWF94132.1"/>
    <property type="molecule type" value="Genomic_DNA"/>
</dbReference>
<gene>
    <name evidence="3" type="ORF">FHU35_14414</name>
</gene>
<dbReference type="AlphaFoldDB" id="A0A561U440"/>
<dbReference type="Pfam" id="PF21946">
    <property type="entry name" value="LppM"/>
    <property type="match status" value="1"/>
</dbReference>
<keyword evidence="4" id="KW-1185">Reference proteome</keyword>
<evidence type="ECO:0000313" key="3">
    <source>
        <dbReference type="EMBL" id="TWF94132.1"/>
    </source>
</evidence>
<evidence type="ECO:0000256" key="1">
    <source>
        <dbReference type="SAM" id="Phobius"/>
    </source>
</evidence>
<name>A0A561U440_9PSEU</name>
<dbReference type="PROSITE" id="PS51257">
    <property type="entry name" value="PROKAR_LIPOPROTEIN"/>
    <property type="match status" value="1"/>
</dbReference>
<protein>
    <submittedName>
        <fullName evidence="3">Uncharacterized protein DUF3153</fullName>
    </submittedName>
</protein>
<keyword evidence="1" id="KW-1133">Transmembrane helix</keyword>
<dbReference type="Proteomes" id="UP000316184">
    <property type="component" value="Unassembled WGS sequence"/>
</dbReference>
<evidence type="ECO:0000259" key="2">
    <source>
        <dbReference type="Pfam" id="PF21946"/>
    </source>
</evidence>
<keyword evidence="1" id="KW-0472">Membrane</keyword>
<dbReference type="RefSeq" id="WP_246110453.1">
    <property type="nucleotide sequence ID" value="NZ_VIWX01000004.1"/>
</dbReference>
<feature type="domain" description="LppM" evidence="2">
    <location>
        <begin position="28"/>
        <end position="176"/>
    </location>
</feature>